<comment type="caution">
    <text evidence="2">The sequence shown here is derived from an EMBL/GenBank/DDBJ whole genome shotgun (WGS) entry which is preliminary data.</text>
</comment>
<feature type="non-terminal residue" evidence="2">
    <location>
        <position position="1"/>
    </location>
</feature>
<protein>
    <submittedName>
        <fullName evidence="2">Uncharacterized protein</fullName>
    </submittedName>
</protein>
<evidence type="ECO:0000256" key="1">
    <source>
        <dbReference type="SAM" id="MobiDB-lite"/>
    </source>
</evidence>
<sequence length="76" mass="8304">LTLVFDVDLMKEAGLAHLLESFPMISEISFEVDIDVERVDLSKMFTKAFSTGDDKRKGGTPPAKDSSLKGSTLTPK</sequence>
<evidence type="ECO:0000313" key="3">
    <source>
        <dbReference type="Proteomes" id="UP000886998"/>
    </source>
</evidence>
<accession>A0A8X6WVJ6</accession>
<proteinExistence type="predicted"/>
<dbReference type="AlphaFoldDB" id="A0A8X6WVJ6"/>
<dbReference type="OrthoDB" id="10523691at2759"/>
<dbReference type="Proteomes" id="UP000886998">
    <property type="component" value="Unassembled WGS sequence"/>
</dbReference>
<gene>
    <name evidence="2" type="ORF">TNIN_210641</name>
</gene>
<keyword evidence="3" id="KW-1185">Reference proteome</keyword>
<name>A0A8X6WVJ6_9ARAC</name>
<organism evidence="2 3">
    <name type="scientific">Trichonephila inaurata madagascariensis</name>
    <dbReference type="NCBI Taxonomy" id="2747483"/>
    <lineage>
        <taxon>Eukaryota</taxon>
        <taxon>Metazoa</taxon>
        <taxon>Ecdysozoa</taxon>
        <taxon>Arthropoda</taxon>
        <taxon>Chelicerata</taxon>
        <taxon>Arachnida</taxon>
        <taxon>Araneae</taxon>
        <taxon>Araneomorphae</taxon>
        <taxon>Entelegynae</taxon>
        <taxon>Araneoidea</taxon>
        <taxon>Nephilidae</taxon>
        <taxon>Trichonephila</taxon>
        <taxon>Trichonephila inaurata</taxon>
    </lineage>
</organism>
<evidence type="ECO:0000313" key="2">
    <source>
        <dbReference type="EMBL" id="GFY40836.1"/>
    </source>
</evidence>
<dbReference type="EMBL" id="BMAV01002140">
    <property type="protein sequence ID" value="GFY40836.1"/>
    <property type="molecule type" value="Genomic_DNA"/>
</dbReference>
<reference evidence="2" key="1">
    <citation type="submission" date="2020-08" db="EMBL/GenBank/DDBJ databases">
        <title>Multicomponent nature underlies the extraordinary mechanical properties of spider dragline silk.</title>
        <authorList>
            <person name="Kono N."/>
            <person name="Nakamura H."/>
            <person name="Mori M."/>
            <person name="Yoshida Y."/>
            <person name="Ohtoshi R."/>
            <person name="Malay A.D."/>
            <person name="Moran D.A.P."/>
            <person name="Tomita M."/>
            <person name="Numata K."/>
            <person name="Arakawa K."/>
        </authorList>
    </citation>
    <scope>NUCLEOTIDE SEQUENCE</scope>
</reference>
<feature type="region of interest" description="Disordered" evidence="1">
    <location>
        <begin position="50"/>
        <end position="76"/>
    </location>
</feature>